<evidence type="ECO:0000313" key="3">
    <source>
        <dbReference type="Proteomes" id="UP001054821"/>
    </source>
</evidence>
<reference evidence="2 3" key="1">
    <citation type="journal article" date="2022" name="G3 (Bethesda)">
        <title>Whole-genome sequence and methylome profiling of the almond [Prunus dulcis (Mill.) D.A. Webb] cultivar 'Nonpareil'.</title>
        <authorList>
            <person name="D'Amico-Willman K.M."/>
            <person name="Ouma W.Z."/>
            <person name="Meulia T."/>
            <person name="Sideli G.M."/>
            <person name="Gradziel T.M."/>
            <person name="Fresnedo-Ramirez J."/>
        </authorList>
    </citation>
    <scope>NUCLEOTIDE SEQUENCE [LARGE SCALE GENOMIC DNA]</scope>
    <source>
        <strain evidence="2">Clone GOH B32 T37-40</strain>
    </source>
</reference>
<dbReference type="AlphaFoldDB" id="A0AAD4VS69"/>
<sequence>MHVEIECIQGTAGARKRESHHVEKNHQLYLNLEIDYHAIYSKYQEKGYGDVVPQMVFWTLSKNNPEKLVAPSTQPGVFILMASSTICSSSSSTVKAKLAPTIS</sequence>
<dbReference type="EMBL" id="JAJFAZ020000005">
    <property type="protein sequence ID" value="KAI5329816.1"/>
    <property type="molecule type" value="Genomic_DNA"/>
</dbReference>
<evidence type="ECO:0000259" key="1">
    <source>
        <dbReference type="Pfam" id="PF25043"/>
    </source>
</evidence>
<accession>A0AAD4VS69</accession>
<dbReference type="InterPro" id="IPR056690">
    <property type="entry name" value="DUF7788"/>
</dbReference>
<gene>
    <name evidence="2" type="ORF">L3X38_029213</name>
</gene>
<feature type="domain" description="DUF7788" evidence="1">
    <location>
        <begin position="32"/>
        <end position="79"/>
    </location>
</feature>
<dbReference type="Proteomes" id="UP001054821">
    <property type="component" value="Chromosome 5"/>
</dbReference>
<keyword evidence="3" id="KW-1185">Reference proteome</keyword>
<organism evidence="2 3">
    <name type="scientific">Prunus dulcis</name>
    <name type="common">Almond</name>
    <name type="synonym">Amygdalus dulcis</name>
    <dbReference type="NCBI Taxonomy" id="3755"/>
    <lineage>
        <taxon>Eukaryota</taxon>
        <taxon>Viridiplantae</taxon>
        <taxon>Streptophyta</taxon>
        <taxon>Embryophyta</taxon>
        <taxon>Tracheophyta</taxon>
        <taxon>Spermatophyta</taxon>
        <taxon>Magnoliopsida</taxon>
        <taxon>eudicotyledons</taxon>
        <taxon>Gunneridae</taxon>
        <taxon>Pentapetalae</taxon>
        <taxon>rosids</taxon>
        <taxon>fabids</taxon>
        <taxon>Rosales</taxon>
        <taxon>Rosaceae</taxon>
        <taxon>Amygdaloideae</taxon>
        <taxon>Amygdaleae</taxon>
        <taxon>Prunus</taxon>
    </lineage>
</organism>
<dbReference type="Pfam" id="PF25043">
    <property type="entry name" value="DUF7788"/>
    <property type="match status" value="1"/>
</dbReference>
<name>A0AAD4VS69_PRUDU</name>
<proteinExistence type="predicted"/>
<comment type="caution">
    <text evidence="2">The sequence shown here is derived from an EMBL/GenBank/DDBJ whole genome shotgun (WGS) entry which is preliminary data.</text>
</comment>
<evidence type="ECO:0000313" key="2">
    <source>
        <dbReference type="EMBL" id="KAI5329816.1"/>
    </source>
</evidence>
<protein>
    <recommendedName>
        <fullName evidence="1">DUF7788 domain-containing protein</fullName>
    </recommendedName>
</protein>